<evidence type="ECO:0000313" key="3">
    <source>
        <dbReference type="Proteomes" id="UP000521922"/>
    </source>
</evidence>
<evidence type="ECO:0000313" key="2">
    <source>
        <dbReference type="EMBL" id="NYD23044.1"/>
    </source>
</evidence>
<reference evidence="2 3" key="1">
    <citation type="submission" date="2020-07" db="EMBL/GenBank/DDBJ databases">
        <title>Sequencing the genomes of 1000 actinobacteria strains.</title>
        <authorList>
            <person name="Klenk H.-P."/>
        </authorList>
    </citation>
    <scope>NUCLEOTIDE SEQUENCE [LARGE SCALE GENOMIC DNA]</scope>
    <source>
        <strain evidence="2 3">DSM 7487</strain>
    </source>
</reference>
<keyword evidence="3" id="KW-1185">Reference proteome</keyword>
<dbReference type="RefSeq" id="WP_179752482.1">
    <property type="nucleotide sequence ID" value="NZ_BAAAGN010000010.1"/>
</dbReference>
<gene>
    <name evidence="2" type="ORF">BJ968_002584</name>
</gene>
<protein>
    <recommendedName>
        <fullName evidence="4">Choice-of-anchor G family protein</fullName>
    </recommendedName>
</protein>
<organism evidence="2 3">
    <name type="scientific">Kineococcus aurantiacus</name>
    <dbReference type="NCBI Taxonomy" id="37633"/>
    <lineage>
        <taxon>Bacteria</taxon>
        <taxon>Bacillati</taxon>
        <taxon>Actinomycetota</taxon>
        <taxon>Actinomycetes</taxon>
        <taxon>Kineosporiales</taxon>
        <taxon>Kineosporiaceae</taxon>
        <taxon>Kineococcus</taxon>
    </lineage>
</organism>
<feature type="signal peptide" evidence="1">
    <location>
        <begin position="1"/>
        <end position="19"/>
    </location>
</feature>
<evidence type="ECO:0008006" key="4">
    <source>
        <dbReference type="Google" id="ProtNLM"/>
    </source>
</evidence>
<dbReference type="AlphaFoldDB" id="A0A7Y9DLX8"/>
<feature type="chain" id="PRO_5031016526" description="Choice-of-anchor G family protein" evidence="1">
    <location>
        <begin position="20"/>
        <end position="527"/>
    </location>
</feature>
<dbReference type="Proteomes" id="UP000521922">
    <property type="component" value="Unassembled WGS sequence"/>
</dbReference>
<comment type="caution">
    <text evidence="2">The sequence shown here is derived from an EMBL/GenBank/DDBJ whole genome shotgun (WGS) entry which is preliminary data.</text>
</comment>
<keyword evidence="1" id="KW-0732">Signal</keyword>
<accession>A0A7Y9DLX8</accession>
<evidence type="ECO:0000256" key="1">
    <source>
        <dbReference type="SAM" id="SignalP"/>
    </source>
</evidence>
<dbReference type="InterPro" id="IPR047900">
    <property type="entry name" value="Choice_anch_G"/>
</dbReference>
<dbReference type="EMBL" id="JACCBB010000001">
    <property type="protein sequence ID" value="NYD23044.1"/>
    <property type="molecule type" value="Genomic_DNA"/>
</dbReference>
<sequence>MKRRAVTAAVATALASLLAAGHLRTVGDLLQTTDAAWVDREVVQSSFAIGAPLDCTALGRYSSASQARTTTGRLLGRDLSPLVGLAGVSATNPGTGASAVPATAPRAGTDAYRDNLTVTALDAALTTDLTGTVAFPLAGTHLGAYGQYARAGSDGRAVAAAGLVSDSGALTVGSATPAGDVATLDLAKLAPTTAALAGVSLGVGAVGARAALDGCQPAGAAVTPERSYTIASLAVRAGVPAVRTVGTTLTTQLGAVSTTVDALGVSLQSTLRTVVGPLLGGTAGASSATVTVDLAALGTALLATPLSDGVVNVDLRTGLVTVDLAALLSGSGGLNGRAPDTQLLLTGLTTVPARVTALLTAWQAQVQQRLTATLNAAAVELRTTVAPLGLGPTRAVVVTSTLGELAQGRGTVGVDGAVASGALLTTVATPLLAALGTVVTTTLFATPGGAVPGLVAALTPVVAAAGPALTPVVTALTSVLTLTVNAQDSPTGGTHRVSALRVGVLAPAPTDLRLATAVVGPVTPLTP</sequence>
<name>A0A7Y9DLX8_9ACTN</name>
<dbReference type="NCBIfam" id="NF033766">
    <property type="entry name" value="choice_anch_G"/>
    <property type="match status" value="1"/>
</dbReference>
<proteinExistence type="predicted"/>